<gene>
    <name evidence="3" type="primary">LOC105058858</name>
</gene>
<evidence type="ECO:0000256" key="1">
    <source>
        <dbReference type="SAM" id="MobiDB-lite"/>
    </source>
</evidence>
<proteinExistence type="predicted"/>
<sequence length="141" mass="15771">MGGATPGDGDPLSPLSTSSSSSFFRNSSTDSSSSSERPSAFTLGRQNLDGQLQLKRRSYLKSLGCNNIFRQKLLLHPSTCYMWEKKTSWYSSFCSLRRLDVFRCILYLGKRSRLQARVISLEIPKVLTDENGMICSSSQVL</sequence>
<feature type="region of interest" description="Disordered" evidence="1">
    <location>
        <begin position="1"/>
        <end position="41"/>
    </location>
</feature>
<dbReference type="AlphaFoldDB" id="A0A6I9SA52"/>
<dbReference type="Proteomes" id="UP000504607">
    <property type="component" value="Chromosome 16"/>
</dbReference>
<dbReference type="RefSeq" id="XP_010940218.1">
    <property type="nucleotide sequence ID" value="XM_010941916.2"/>
</dbReference>
<dbReference type="InParanoid" id="A0A6I9SA52"/>
<protein>
    <submittedName>
        <fullName evidence="3">Uncharacterized protein LOC105058858</fullName>
    </submittedName>
</protein>
<evidence type="ECO:0000313" key="2">
    <source>
        <dbReference type="Proteomes" id="UP000504607"/>
    </source>
</evidence>
<accession>A0A6I9SA52</accession>
<reference evidence="3" key="1">
    <citation type="submission" date="2025-08" db="UniProtKB">
        <authorList>
            <consortium name="RefSeq"/>
        </authorList>
    </citation>
    <scope>IDENTIFICATION</scope>
</reference>
<name>A0A6I9SA52_ELAGV</name>
<evidence type="ECO:0000313" key="3">
    <source>
        <dbReference type="RefSeq" id="XP_010940218.1"/>
    </source>
</evidence>
<organism evidence="2 3">
    <name type="scientific">Elaeis guineensis var. tenera</name>
    <name type="common">Oil palm</name>
    <dbReference type="NCBI Taxonomy" id="51953"/>
    <lineage>
        <taxon>Eukaryota</taxon>
        <taxon>Viridiplantae</taxon>
        <taxon>Streptophyta</taxon>
        <taxon>Embryophyta</taxon>
        <taxon>Tracheophyta</taxon>
        <taxon>Spermatophyta</taxon>
        <taxon>Magnoliopsida</taxon>
        <taxon>Liliopsida</taxon>
        <taxon>Arecaceae</taxon>
        <taxon>Arecoideae</taxon>
        <taxon>Cocoseae</taxon>
        <taxon>Elaeidinae</taxon>
        <taxon>Elaeis</taxon>
    </lineage>
</organism>
<keyword evidence="2" id="KW-1185">Reference proteome</keyword>
<feature type="compositionally biased region" description="Low complexity" evidence="1">
    <location>
        <begin position="12"/>
        <end position="39"/>
    </location>
</feature>